<dbReference type="PROSITE" id="PS50011">
    <property type="entry name" value="PROTEIN_KINASE_DOM"/>
    <property type="match status" value="1"/>
</dbReference>
<dbReference type="NCBIfam" id="NF011460">
    <property type="entry name" value="PRK14879.1-1"/>
    <property type="match status" value="1"/>
</dbReference>
<dbReference type="Pfam" id="PF00069">
    <property type="entry name" value="Pkinase"/>
    <property type="match status" value="1"/>
</dbReference>
<evidence type="ECO:0000256" key="1">
    <source>
        <dbReference type="ARBA" id="ARBA00010630"/>
    </source>
</evidence>
<dbReference type="EC" id="2.7.11.1" evidence="2"/>
<evidence type="ECO:0000256" key="2">
    <source>
        <dbReference type="ARBA" id="ARBA00012513"/>
    </source>
</evidence>
<comment type="catalytic activity">
    <reaction evidence="10">
        <text>L-seryl-[protein] + ATP = O-phospho-L-seryl-[protein] + ADP + H(+)</text>
        <dbReference type="Rhea" id="RHEA:17989"/>
        <dbReference type="Rhea" id="RHEA-COMP:9863"/>
        <dbReference type="Rhea" id="RHEA-COMP:11604"/>
        <dbReference type="ChEBI" id="CHEBI:15378"/>
        <dbReference type="ChEBI" id="CHEBI:29999"/>
        <dbReference type="ChEBI" id="CHEBI:30616"/>
        <dbReference type="ChEBI" id="CHEBI:83421"/>
        <dbReference type="ChEBI" id="CHEBI:456216"/>
        <dbReference type="EC" id="2.7.11.1"/>
    </reaction>
</comment>
<name>A0A7J3QFJ7_9CREN</name>
<evidence type="ECO:0000256" key="7">
    <source>
        <dbReference type="ARBA" id="ARBA00022777"/>
    </source>
</evidence>
<evidence type="ECO:0000256" key="8">
    <source>
        <dbReference type="ARBA" id="ARBA00022840"/>
    </source>
</evidence>
<dbReference type="InterPro" id="IPR022495">
    <property type="entry name" value="Bud32"/>
</dbReference>
<dbReference type="InterPro" id="IPR000719">
    <property type="entry name" value="Prot_kinase_dom"/>
</dbReference>
<protein>
    <recommendedName>
        <fullName evidence="2">non-specific serine/threonine protein kinase</fullName>
        <ecNumber evidence="2">2.7.11.1</ecNumber>
    </recommendedName>
</protein>
<comment type="catalytic activity">
    <reaction evidence="9">
        <text>L-threonyl-[protein] + ATP = O-phospho-L-threonyl-[protein] + ADP + H(+)</text>
        <dbReference type="Rhea" id="RHEA:46608"/>
        <dbReference type="Rhea" id="RHEA-COMP:11060"/>
        <dbReference type="Rhea" id="RHEA-COMP:11605"/>
        <dbReference type="ChEBI" id="CHEBI:15378"/>
        <dbReference type="ChEBI" id="CHEBI:30013"/>
        <dbReference type="ChEBI" id="CHEBI:30616"/>
        <dbReference type="ChEBI" id="CHEBI:61977"/>
        <dbReference type="ChEBI" id="CHEBI:456216"/>
        <dbReference type="EC" id="2.7.11.1"/>
    </reaction>
</comment>
<dbReference type="GO" id="GO:0005524">
    <property type="term" value="F:ATP binding"/>
    <property type="evidence" value="ECO:0007669"/>
    <property type="project" value="UniProtKB-KW"/>
</dbReference>
<keyword evidence="6" id="KW-0547">Nucleotide-binding</keyword>
<dbReference type="GO" id="GO:0008033">
    <property type="term" value="P:tRNA processing"/>
    <property type="evidence" value="ECO:0007669"/>
    <property type="project" value="UniProtKB-KW"/>
</dbReference>
<gene>
    <name evidence="12" type="ORF">ENV02_02390</name>
</gene>
<feature type="domain" description="Protein kinase" evidence="11">
    <location>
        <begin position="1"/>
        <end position="254"/>
    </location>
</feature>
<dbReference type="NCBIfam" id="NF011463">
    <property type="entry name" value="PRK14879.1-4"/>
    <property type="match status" value="1"/>
</dbReference>
<dbReference type="GO" id="GO:0004674">
    <property type="term" value="F:protein serine/threonine kinase activity"/>
    <property type="evidence" value="ECO:0007669"/>
    <property type="project" value="UniProtKB-KW"/>
</dbReference>
<proteinExistence type="inferred from homology"/>
<dbReference type="Gene3D" id="1.10.510.10">
    <property type="entry name" value="Transferase(Phosphotransferase) domain 1"/>
    <property type="match status" value="1"/>
</dbReference>
<dbReference type="PANTHER" id="PTHR12209">
    <property type="entry name" value="NON-SPECIFIC SERINE/THREONINE PROTEIN KINASE"/>
    <property type="match status" value="1"/>
</dbReference>
<dbReference type="Gene3D" id="3.30.200.20">
    <property type="entry name" value="Phosphorylase Kinase, domain 1"/>
    <property type="match status" value="1"/>
</dbReference>
<reference evidence="12" key="1">
    <citation type="journal article" date="2020" name="mSystems">
        <title>Genome- and Community-Level Interaction Insights into Carbon Utilization and Element Cycling Functions of Hydrothermarchaeota in Hydrothermal Sediment.</title>
        <authorList>
            <person name="Zhou Z."/>
            <person name="Liu Y."/>
            <person name="Xu W."/>
            <person name="Pan J."/>
            <person name="Luo Z.H."/>
            <person name="Li M."/>
        </authorList>
    </citation>
    <scope>NUCLEOTIDE SEQUENCE [LARGE SCALE GENOMIC DNA]</scope>
    <source>
        <strain evidence="12">SpSt-721</strain>
    </source>
</reference>
<evidence type="ECO:0000256" key="10">
    <source>
        <dbReference type="ARBA" id="ARBA00048679"/>
    </source>
</evidence>
<evidence type="ECO:0000256" key="6">
    <source>
        <dbReference type="ARBA" id="ARBA00022741"/>
    </source>
</evidence>
<organism evidence="12">
    <name type="scientific">Ignisphaera aggregans</name>
    <dbReference type="NCBI Taxonomy" id="334771"/>
    <lineage>
        <taxon>Archaea</taxon>
        <taxon>Thermoproteota</taxon>
        <taxon>Thermoprotei</taxon>
        <taxon>Desulfurococcales</taxon>
        <taxon>Desulfurococcaceae</taxon>
        <taxon>Ignisphaera</taxon>
    </lineage>
</organism>
<keyword evidence="5" id="KW-0819">tRNA processing</keyword>
<keyword evidence="4" id="KW-0808">Transferase</keyword>
<comment type="caution">
    <text evidence="12">The sequence shown here is derived from an EMBL/GenBank/DDBJ whole genome shotgun (WGS) entry which is preliminary data.</text>
</comment>
<dbReference type="GO" id="GO:0005829">
    <property type="term" value="C:cytosol"/>
    <property type="evidence" value="ECO:0007669"/>
    <property type="project" value="TreeGrafter"/>
</dbReference>
<dbReference type="InterPro" id="IPR008266">
    <property type="entry name" value="Tyr_kinase_AS"/>
</dbReference>
<keyword evidence="7 12" id="KW-0418">Kinase</keyword>
<accession>A0A7J3QFJ7</accession>
<dbReference type="NCBIfam" id="TIGR03724">
    <property type="entry name" value="arch_bud32"/>
    <property type="match status" value="1"/>
</dbReference>
<dbReference type="EMBL" id="DTET01000119">
    <property type="protein sequence ID" value="HGV66651.1"/>
    <property type="molecule type" value="Genomic_DNA"/>
</dbReference>
<evidence type="ECO:0000256" key="9">
    <source>
        <dbReference type="ARBA" id="ARBA00047899"/>
    </source>
</evidence>
<evidence type="ECO:0000259" key="11">
    <source>
        <dbReference type="PROSITE" id="PS50011"/>
    </source>
</evidence>
<dbReference type="PROSITE" id="PS00109">
    <property type="entry name" value="PROTEIN_KINASE_TYR"/>
    <property type="match status" value="1"/>
</dbReference>
<evidence type="ECO:0000313" key="12">
    <source>
        <dbReference type="EMBL" id="HGV66651.1"/>
    </source>
</evidence>
<dbReference type="SUPFAM" id="SSF56112">
    <property type="entry name" value="Protein kinase-like (PK-like)"/>
    <property type="match status" value="1"/>
</dbReference>
<evidence type="ECO:0000256" key="4">
    <source>
        <dbReference type="ARBA" id="ARBA00022679"/>
    </source>
</evidence>
<evidence type="ECO:0000256" key="5">
    <source>
        <dbReference type="ARBA" id="ARBA00022694"/>
    </source>
</evidence>
<dbReference type="PANTHER" id="PTHR12209:SF0">
    <property type="entry name" value="EKC_KEOPS COMPLEX SUBUNIT TP53RK"/>
    <property type="match status" value="1"/>
</dbReference>
<dbReference type="AlphaFoldDB" id="A0A7J3QFJ7"/>
<sequence>MEIELPESLRGLVREKIYLYGINSIKAVDILDQPTLLSIGAEAYILRGKFMGIDSIIKWRFPKPYIPPDLDRDFRRFRTEIESKVMWKALSVGVKAPIPLYIDVDDAIIIMTYIEGNTLRDIVDIIDSEKLCEICQEIGVYTAKMHNIGISHGDLTTSNIIVSFKEGYVYLIDFGLASFCKRDEDYAIDIHIFFRAIESAHIAHEKTMKSCFINGYELISGNSKTVKMLKIVNDIRKRGRYVAERKLRSEWRSI</sequence>
<comment type="similarity">
    <text evidence="1">Belongs to the protein kinase superfamily. BUD32 family.</text>
</comment>
<evidence type="ECO:0000256" key="3">
    <source>
        <dbReference type="ARBA" id="ARBA00022527"/>
    </source>
</evidence>
<keyword evidence="8" id="KW-0067">ATP-binding</keyword>
<keyword evidence="3" id="KW-0723">Serine/threonine-protein kinase</keyword>
<dbReference type="InterPro" id="IPR011009">
    <property type="entry name" value="Kinase-like_dom_sf"/>
</dbReference>